<dbReference type="EMBL" id="BMAV01024766">
    <property type="protein sequence ID" value="GFS35995.1"/>
    <property type="molecule type" value="Genomic_DNA"/>
</dbReference>
<keyword evidence="1" id="KW-0732">Signal</keyword>
<feature type="signal peptide" evidence="1">
    <location>
        <begin position="1"/>
        <end position="21"/>
    </location>
</feature>
<proteinExistence type="predicted"/>
<name>A0A8X6KAS6_9ARAC</name>
<sequence length="134" mass="14869">MYVQVLLMSVLALGSVVAVKGFPDSIVTFFLKANACVSESGNPSLCKKYVGCANILPKPVKDFFDNCKNSIYPDGFGSCKDGDSLLKSEDKETQFEECFTKKLSQYETSDPLEGRAEYRFAKCIEKYGHLCLGY</sequence>
<dbReference type="AlphaFoldDB" id="A0A8X6KAS6"/>
<protein>
    <submittedName>
        <fullName evidence="2">Uncharacterized protein</fullName>
    </submittedName>
</protein>
<evidence type="ECO:0000256" key="1">
    <source>
        <dbReference type="SAM" id="SignalP"/>
    </source>
</evidence>
<evidence type="ECO:0000313" key="3">
    <source>
        <dbReference type="Proteomes" id="UP000886998"/>
    </source>
</evidence>
<keyword evidence="3" id="KW-1185">Reference proteome</keyword>
<evidence type="ECO:0000313" key="2">
    <source>
        <dbReference type="EMBL" id="GFS35995.1"/>
    </source>
</evidence>
<dbReference type="Proteomes" id="UP000886998">
    <property type="component" value="Unassembled WGS sequence"/>
</dbReference>
<accession>A0A8X6KAS6</accession>
<gene>
    <name evidence="2" type="primary">NCL1_28494</name>
    <name evidence="2" type="ORF">TNIN_67281</name>
</gene>
<reference evidence="2" key="1">
    <citation type="submission" date="2020-08" db="EMBL/GenBank/DDBJ databases">
        <title>Multicomponent nature underlies the extraordinary mechanical properties of spider dragline silk.</title>
        <authorList>
            <person name="Kono N."/>
            <person name="Nakamura H."/>
            <person name="Mori M."/>
            <person name="Yoshida Y."/>
            <person name="Ohtoshi R."/>
            <person name="Malay A.D."/>
            <person name="Moran D.A.P."/>
            <person name="Tomita M."/>
            <person name="Numata K."/>
            <person name="Arakawa K."/>
        </authorList>
    </citation>
    <scope>NUCLEOTIDE SEQUENCE</scope>
</reference>
<comment type="caution">
    <text evidence="2">The sequence shown here is derived from an EMBL/GenBank/DDBJ whole genome shotgun (WGS) entry which is preliminary data.</text>
</comment>
<organism evidence="2 3">
    <name type="scientific">Trichonephila inaurata madagascariensis</name>
    <dbReference type="NCBI Taxonomy" id="2747483"/>
    <lineage>
        <taxon>Eukaryota</taxon>
        <taxon>Metazoa</taxon>
        <taxon>Ecdysozoa</taxon>
        <taxon>Arthropoda</taxon>
        <taxon>Chelicerata</taxon>
        <taxon>Arachnida</taxon>
        <taxon>Araneae</taxon>
        <taxon>Araneomorphae</taxon>
        <taxon>Entelegynae</taxon>
        <taxon>Araneoidea</taxon>
        <taxon>Nephilidae</taxon>
        <taxon>Trichonephila</taxon>
        <taxon>Trichonephila inaurata</taxon>
    </lineage>
</organism>
<feature type="chain" id="PRO_5036464135" evidence="1">
    <location>
        <begin position="22"/>
        <end position="134"/>
    </location>
</feature>